<keyword evidence="7" id="KW-0670">Pyruvate</keyword>
<dbReference type="Pfam" id="PF02776">
    <property type="entry name" value="TPP_enzyme_N"/>
    <property type="match status" value="1"/>
</dbReference>
<dbReference type="SUPFAM" id="SSF52518">
    <property type="entry name" value="Thiamin diphosphate-binding fold (THDP-binding)"/>
    <property type="match status" value="2"/>
</dbReference>
<dbReference type="InterPro" id="IPR029061">
    <property type="entry name" value="THDP-binding"/>
</dbReference>
<organism evidence="7 8">
    <name type="scientific">Candidatus Adlerbacteria bacterium RIFCSPHIGHO2_02_FULL_54_18</name>
    <dbReference type="NCBI Taxonomy" id="1797241"/>
    <lineage>
        <taxon>Bacteria</taxon>
        <taxon>Candidatus Adleribacteriota</taxon>
    </lineage>
</organism>
<evidence type="ECO:0000256" key="4">
    <source>
        <dbReference type="SAM" id="MobiDB-lite"/>
    </source>
</evidence>
<gene>
    <name evidence="7" type="ORF">A3D70_01885</name>
</gene>
<keyword evidence="1" id="KW-0210">Decarboxylase</keyword>
<dbReference type="InterPro" id="IPR011766">
    <property type="entry name" value="TPP_enzyme_TPP-bd"/>
</dbReference>
<dbReference type="Pfam" id="PF02775">
    <property type="entry name" value="TPP_enzyme_C"/>
    <property type="match status" value="1"/>
</dbReference>
<evidence type="ECO:0000313" key="7">
    <source>
        <dbReference type="EMBL" id="OGC88015.1"/>
    </source>
</evidence>
<evidence type="ECO:0000256" key="3">
    <source>
        <dbReference type="ARBA" id="ARBA00023239"/>
    </source>
</evidence>
<proteinExistence type="predicted"/>
<name>A0A1F4Y213_9BACT</name>
<feature type="region of interest" description="Disordered" evidence="4">
    <location>
        <begin position="355"/>
        <end position="375"/>
    </location>
</feature>
<dbReference type="InterPro" id="IPR012001">
    <property type="entry name" value="Thiamin_PyroP_enz_TPP-bd_dom"/>
</dbReference>
<dbReference type="GO" id="GO:0033980">
    <property type="term" value="F:phosphonopyruvate decarboxylase activity"/>
    <property type="evidence" value="ECO:0007669"/>
    <property type="project" value="InterPro"/>
</dbReference>
<keyword evidence="2" id="KW-0786">Thiamine pyrophosphate</keyword>
<dbReference type="InterPro" id="IPR051818">
    <property type="entry name" value="TPP_dependent_decarboxylase"/>
</dbReference>
<dbReference type="InterPro" id="IPR017684">
    <property type="entry name" value="Phosphono-pyrv_decarboxylase"/>
</dbReference>
<comment type="caution">
    <text evidence="7">The sequence shown here is derived from an EMBL/GenBank/DDBJ whole genome shotgun (WGS) entry which is preliminary data.</text>
</comment>
<dbReference type="GO" id="GO:0032923">
    <property type="term" value="P:organic phosphonate biosynthetic process"/>
    <property type="evidence" value="ECO:0007669"/>
    <property type="project" value="InterPro"/>
</dbReference>
<evidence type="ECO:0000259" key="5">
    <source>
        <dbReference type="Pfam" id="PF02775"/>
    </source>
</evidence>
<reference evidence="7 8" key="1">
    <citation type="journal article" date="2016" name="Nat. Commun.">
        <title>Thousands of microbial genomes shed light on interconnected biogeochemical processes in an aquifer system.</title>
        <authorList>
            <person name="Anantharaman K."/>
            <person name="Brown C.T."/>
            <person name="Hug L.A."/>
            <person name="Sharon I."/>
            <person name="Castelle C.J."/>
            <person name="Probst A.J."/>
            <person name="Thomas B.C."/>
            <person name="Singh A."/>
            <person name="Wilkins M.J."/>
            <person name="Karaoz U."/>
            <person name="Brodie E.L."/>
            <person name="Williams K.H."/>
            <person name="Hubbard S.S."/>
            <person name="Banfield J.F."/>
        </authorList>
    </citation>
    <scope>NUCLEOTIDE SEQUENCE [LARGE SCALE GENOMIC DNA]</scope>
</reference>
<dbReference type="Gene3D" id="3.40.50.970">
    <property type="match status" value="2"/>
</dbReference>
<evidence type="ECO:0000256" key="1">
    <source>
        <dbReference type="ARBA" id="ARBA00022793"/>
    </source>
</evidence>
<dbReference type="PANTHER" id="PTHR42818:SF1">
    <property type="entry name" value="SULFOPYRUVATE DECARBOXYLASE"/>
    <property type="match status" value="1"/>
</dbReference>
<evidence type="ECO:0000256" key="2">
    <source>
        <dbReference type="ARBA" id="ARBA00023052"/>
    </source>
</evidence>
<evidence type="ECO:0000259" key="6">
    <source>
        <dbReference type="Pfam" id="PF02776"/>
    </source>
</evidence>
<dbReference type="AlphaFoldDB" id="A0A1F4Y213"/>
<feature type="domain" description="Thiamine pyrophosphate enzyme TPP-binding" evidence="5">
    <location>
        <begin position="229"/>
        <end position="346"/>
    </location>
</feature>
<feature type="domain" description="Thiamine pyrophosphate enzyme N-terminal TPP-binding" evidence="6">
    <location>
        <begin position="6"/>
        <end position="109"/>
    </location>
</feature>
<protein>
    <submittedName>
        <fullName evidence="7">Phosphonopyruvate decarboxylase</fullName>
    </submittedName>
</protein>
<dbReference type="GO" id="GO:0030976">
    <property type="term" value="F:thiamine pyrophosphate binding"/>
    <property type="evidence" value="ECO:0007669"/>
    <property type="project" value="InterPro"/>
</dbReference>
<sequence length="375" mass="40107">MVHPKQFIEALAQVGVSFFTGVPDSLLKDFLAYVENEVPKESHVTAANEGGAIGIAAGYHLATGKVPAVYMQNSGLGNAINPLTSLADKEVYSIPTLLIIGWRGEPGFKDEPQHIKQGRITPALLQVLEIPYVVVSPEMEAHTVTREIASMVGLARAESRPAAIVICGGVFEAYAAAERPVQHPLTREEAIEMIIGILTGREIVVSTTGKISRELYESRKRRGEGTQNDFLTVGSMGHASQIALGIAQQKKDRQVYCLDGDGATLMHLGALATVGWVKPGNFRHIVLNNLAHESVGGQPSAAAAVDIAGVAKSCGYASVLTVENKEDLAEALRTLPGVPGPAFLEIKVALGSRKDLGRPKETPQENKKGFMDYLQ</sequence>
<dbReference type="NCBIfam" id="TIGR03297">
    <property type="entry name" value="Ppyr-DeCO2ase"/>
    <property type="match status" value="1"/>
</dbReference>
<accession>A0A1F4Y213</accession>
<dbReference type="PANTHER" id="PTHR42818">
    <property type="entry name" value="SULFOPYRUVATE DECARBOXYLASE SUBUNIT ALPHA"/>
    <property type="match status" value="1"/>
</dbReference>
<dbReference type="CDD" id="cd03371">
    <property type="entry name" value="TPP_PpyrDC"/>
    <property type="match status" value="1"/>
</dbReference>
<dbReference type="CDD" id="cd07035">
    <property type="entry name" value="TPP_PYR_POX_like"/>
    <property type="match status" value="1"/>
</dbReference>
<dbReference type="Proteomes" id="UP000178720">
    <property type="component" value="Unassembled WGS sequence"/>
</dbReference>
<keyword evidence="3" id="KW-0456">Lyase</keyword>
<dbReference type="FunFam" id="3.40.50.970:FF:000100">
    <property type="entry name" value="Putative phosphonopyruvate decarboxylase"/>
    <property type="match status" value="1"/>
</dbReference>
<dbReference type="EMBL" id="MEWV01000018">
    <property type="protein sequence ID" value="OGC88015.1"/>
    <property type="molecule type" value="Genomic_DNA"/>
</dbReference>
<evidence type="ECO:0000313" key="8">
    <source>
        <dbReference type="Proteomes" id="UP000178720"/>
    </source>
</evidence>